<dbReference type="SUPFAM" id="SSF52096">
    <property type="entry name" value="ClpP/crotonase"/>
    <property type="match status" value="1"/>
</dbReference>
<dbReference type="Pfam" id="PF00378">
    <property type="entry name" value="ECH_1"/>
    <property type="match status" value="1"/>
</dbReference>
<dbReference type="AlphaFoldDB" id="A0A0C1ZSA7"/>
<dbReference type="Proteomes" id="UP000031599">
    <property type="component" value="Unassembled WGS sequence"/>
</dbReference>
<reference evidence="2 3" key="1">
    <citation type="submission" date="2014-12" db="EMBL/GenBank/DDBJ databases">
        <title>Genome assembly of Enhygromyxa salina DSM 15201.</title>
        <authorList>
            <person name="Sharma G."/>
            <person name="Subramanian S."/>
        </authorList>
    </citation>
    <scope>NUCLEOTIDE SEQUENCE [LARGE SCALE GENOMIC DNA]</scope>
    <source>
        <strain evidence="2 3">DSM 15201</strain>
    </source>
</reference>
<evidence type="ECO:0000313" key="3">
    <source>
        <dbReference type="Proteomes" id="UP000031599"/>
    </source>
</evidence>
<dbReference type="InterPro" id="IPR001753">
    <property type="entry name" value="Enoyl-CoA_hydra/iso"/>
</dbReference>
<gene>
    <name evidence="2" type="ORF">DB30_07379</name>
</gene>
<dbReference type="InterPro" id="IPR029045">
    <property type="entry name" value="ClpP/crotonase-like_dom_sf"/>
</dbReference>
<comment type="similarity">
    <text evidence="1">Belongs to the enoyl-CoA hydratase/isomerase family.</text>
</comment>
<dbReference type="Gene3D" id="1.10.12.10">
    <property type="entry name" value="Lyase 2-enoyl-coa Hydratase, Chain A, domain 2"/>
    <property type="match status" value="1"/>
</dbReference>
<dbReference type="NCBIfam" id="NF006107">
    <property type="entry name" value="PRK08258.1"/>
    <property type="match status" value="1"/>
</dbReference>
<proteinExistence type="inferred from homology"/>
<name>A0A0C1ZSA7_9BACT</name>
<dbReference type="InterPro" id="IPR014748">
    <property type="entry name" value="Enoyl-CoA_hydra_C"/>
</dbReference>
<accession>A0A0C1ZSA7</accession>
<organism evidence="2 3">
    <name type="scientific">Enhygromyxa salina</name>
    <dbReference type="NCBI Taxonomy" id="215803"/>
    <lineage>
        <taxon>Bacteria</taxon>
        <taxon>Pseudomonadati</taxon>
        <taxon>Myxococcota</taxon>
        <taxon>Polyangia</taxon>
        <taxon>Nannocystales</taxon>
        <taxon>Nannocystaceae</taxon>
        <taxon>Enhygromyxa</taxon>
    </lineage>
</organism>
<dbReference type="PANTHER" id="PTHR43459">
    <property type="entry name" value="ENOYL-COA HYDRATASE"/>
    <property type="match status" value="1"/>
</dbReference>
<protein>
    <submittedName>
        <fullName evidence="2">Enoyl-CoA hydratase</fullName>
    </submittedName>
</protein>
<dbReference type="PANTHER" id="PTHR43459:SF1">
    <property type="entry name" value="EG:BACN32G11.4 PROTEIN"/>
    <property type="match status" value="1"/>
</dbReference>
<dbReference type="Gene3D" id="3.90.226.10">
    <property type="entry name" value="2-enoyl-CoA Hydratase, Chain A, domain 1"/>
    <property type="match status" value="1"/>
</dbReference>
<dbReference type="GO" id="GO:0003824">
    <property type="term" value="F:catalytic activity"/>
    <property type="evidence" value="ECO:0007669"/>
    <property type="project" value="UniProtKB-ARBA"/>
</dbReference>
<comment type="caution">
    <text evidence="2">The sequence shown here is derived from an EMBL/GenBank/DDBJ whole genome shotgun (WGS) entry which is preliminary data.</text>
</comment>
<dbReference type="RefSeq" id="WP_052554618.1">
    <property type="nucleotide sequence ID" value="NZ_JMCC02000083.1"/>
</dbReference>
<dbReference type="CDD" id="cd06558">
    <property type="entry name" value="crotonase-like"/>
    <property type="match status" value="1"/>
</dbReference>
<sequence length="288" mass="31933">MNDQPSPDPDFRPLPIPQPSSFRYEERDRVGVITLDRPDRYNALTFAVYRELTDLFTVIDRRSLDPAGARALVIRGEGKAFCSGGDVEDIITRLFNRDMEGLLRFTQMTGELIHAIRRCKTPVVASIKKVAAGAGAVISLAADLRVMGSKSFFSFLFPQVGLSGADMGASWLLPRVVGFGHASEILLLGDRVYAERCAQIGLANRVVEEGEDPAQSKVDEAAFELARAIANKPHFATRMTKTMLQQEQDMSFTDAIEAEAQAQAICMQHPDFKEANDAWLAKRDPQWK</sequence>
<evidence type="ECO:0000256" key="1">
    <source>
        <dbReference type="ARBA" id="ARBA00005254"/>
    </source>
</evidence>
<dbReference type="EMBL" id="JMCC02000083">
    <property type="protein sequence ID" value="KIG13963.1"/>
    <property type="molecule type" value="Genomic_DNA"/>
</dbReference>
<evidence type="ECO:0000313" key="2">
    <source>
        <dbReference type="EMBL" id="KIG13963.1"/>
    </source>
</evidence>